<comment type="subcellular location">
    <subcellularLocation>
        <location evidence="1">Cell envelope</location>
    </subcellularLocation>
</comment>
<feature type="domain" description="Heparinase II/III-like C-terminal" evidence="2">
    <location>
        <begin position="390"/>
        <end position="564"/>
    </location>
</feature>
<dbReference type="Pfam" id="PF16332">
    <property type="entry name" value="DUF4962"/>
    <property type="match status" value="1"/>
</dbReference>
<name>A0AAQ1UJI1_9BACT</name>
<dbReference type="GO" id="GO:0016829">
    <property type="term" value="F:lyase activity"/>
    <property type="evidence" value="ECO:0007669"/>
    <property type="project" value="InterPro"/>
</dbReference>
<dbReference type="InterPro" id="IPR012480">
    <property type="entry name" value="Hepar_II_III_C"/>
</dbReference>
<accession>A0AAQ1UJI1</accession>
<evidence type="ECO:0000256" key="1">
    <source>
        <dbReference type="ARBA" id="ARBA00004196"/>
    </source>
</evidence>
<evidence type="ECO:0000259" key="3">
    <source>
        <dbReference type="Pfam" id="PF16332"/>
    </source>
</evidence>
<dbReference type="GO" id="GO:0030313">
    <property type="term" value="C:cell envelope"/>
    <property type="evidence" value="ECO:0007669"/>
    <property type="project" value="UniProtKB-SubCell"/>
</dbReference>
<dbReference type="Proteomes" id="UP000255283">
    <property type="component" value="Unassembled WGS sequence"/>
</dbReference>
<dbReference type="SUPFAM" id="SSF48230">
    <property type="entry name" value="Chondroitin AC/alginate lyase"/>
    <property type="match status" value="1"/>
</dbReference>
<dbReference type="Gene3D" id="2.70.98.70">
    <property type="match status" value="1"/>
</dbReference>
<dbReference type="InterPro" id="IPR008929">
    <property type="entry name" value="Chondroitin_lyas"/>
</dbReference>
<evidence type="ECO:0000313" key="4">
    <source>
        <dbReference type="EMBL" id="SUB80601.1"/>
    </source>
</evidence>
<dbReference type="AlphaFoldDB" id="A0AAQ1UJI1"/>
<dbReference type="RefSeq" id="WP_115153969.1">
    <property type="nucleotide sequence ID" value="NZ_DBFWLE010000029.1"/>
</dbReference>
<dbReference type="PANTHER" id="PTHR38045">
    <property type="entry name" value="CHROMOSOME 1, WHOLE GENOME SHOTGUN SEQUENCE"/>
    <property type="match status" value="1"/>
</dbReference>
<protein>
    <submittedName>
        <fullName evidence="4">Heparinase II/III-like protein</fullName>
    </submittedName>
</protein>
<dbReference type="PANTHER" id="PTHR38045:SF1">
    <property type="entry name" value="HEPARINASE II_III-LIKE PROTEIN"/>
    <property type="match status" value="1"/>
</dbReference>
<reference evidence="4 5" key="1">
    <citation type="submission" date="2018-06" db="EMBL/GenBank/DDBJ databases">
        <authorList>
            <consortium name="Pathogen Informatics"/>
            <person name="Doyle S."/>
        </authorList>
    </citation>
    <scope>NUCLEOTIDE SEQUENCE [LARGE SCALE GENOMIC DNA]</scope>
    <source>
        <strain evidence="4 5">NCTC13063</strain>
    </source>
</reference>
<proteinExistence type="predicted"/>
<dbReference type="InterPro" id="IPR032518">
    <property type="entry name" value="HepII_N"/>
</dbReference>
<dbReference type="EMBL" id="UGTJ01000001">
    <property type="protein sequence ID" value="SUB80601.1"/>
    <property type="molecule type" value="Genomic_DNA"/>
</dbReference>
<sequence>MTNLLYKYLRLEVFLVALFLGLSSEIQAQEILKDVQMKASHPRLLMGKTDEASVRAAIRKDRFWKQIDSLLMEAANEALSLPAPQRIVTGRRLLDVSRETLRRILLLGYAYRMTGDSCYGQRAEQELLAVSAFSDWNPSHYLDVAEMTTAVAIGYDWLFGMMSNATKTTIRQAILTKGLKPSFDARYNDWLERENNWNQVCNTAMAYGALAIYEDVPSLADSVIQRSISSIHRPMKNYGPDGAYPEGYSYWGFGTTYNVMLIDALEKCFGTDFNLLKQKGFLATAGFILHMVAPDHDSFNYGDNKDSGRMSPAMFWLAKRNKDLSLLWNERSLFKNGSKKKLMDYRFFTLALLWGGGVDMHNLPEPLQKTWISPAAMTPVALMRTSWNDKKAIYLAFKGGTATSSHAHLDAGSFVMVANGERWAMDFGRQDYNSLESLGLDIWNKAQNSDRWKVFRYNNLAHNTLTFDNRLQRVEGYVCLDGTSSSFDHLSASADLTPVYAGQVKSAKRRVEIVEEQYVLVNDDIRTNEKPTTMRWTMLTPANAELKGKNKIVLNRNGKRLVMEISAPVKVRLRTWSTAPTTSYDAPNPGTVLVGFESVLPANSQYTFRVKLMPE</sequence>
<dbReference type="Gene3D" id="1.50.10.100">
    <property type="entry name" value="Chondroitin AC/alginate lyase"/>
    <property type="match status" value="1"/>
</dbReference>
<evidence type="ECO:0000313" key="5">
    <source>
        <dbReference type="Proteomes" id="UP000255283"/>
    </source>
</evidence>
<evidence type="ECO:0000259" key="2">
    <source>
        <dbReference type="Pfam" id="PF07940"/>
    </source>
</evidence>
<organism evidence="4 5">
    <name type="scientific">Segatella buccae</name>
    <dbReference type="NCBI Taxonomy" id="28126"/>
    <lineage>
        <taxon>Bacteria</taxon>
        <taxon>Pseudomonadati</taxon>
        <taxon>Bacteroidota</taxon>
        <taxon>Bacteroidia</taxon>
        <taxon>Bacteroidales</taxon>
        <taxon>Prevotellaceae</taxon>
        <taxon>Segatella</taxon>
    </lineage>
</organism>
<gene>
    <name evidence="4" type="ORF">NCTC13063_01887</name>
</gene>
<dbReference type="Pfam" id="PF07940">
    <property type="entry name" value="Hepar_II_III_C"/>
    <property type="match status" value="1"/>
</dbReference>
<feature type="domain" description="Heparinase II N-terminal" evidence="3">
    <location>
        <begin position="91"/>
        <end position="305"/>
    </location>
</feature>
<comment type="caution">
    <text evidence="4">The sequence shown here is derived from an EMBL/GenBank/DDBJ whole genome shotgun (WGS) entry which is preliminary data.</text>
</comment>